<dbReference type="STRING" id="1428644.BIV57_01820"/>
<reference evidence="2 3" key="1">
    <citation type="submission" date="2016-10" db="EMBL/GenBank/DDBJ databases">
        <title>Genome sequence of Streptomyces gilvigriseus MUSC 26.</title>
        <authorList>
            <person name="Lee L.-H."/>
            <person name="Ser H.-L."/>
        </authorList>
    </citation>
    <scope>NUCLEOTIDE SEQUENCE [LARGE SCALE GENOMIC DNA]</scope>
    <source>
        <strain evidence="2 3">MUSC 26</strain>
    </source>
</reference>
<keyword evidence="3" id="KW-1185">Reference proteome</keyword>
<evidence type="ECO:0000256" key="1">
    <source>
        <dbReference type="SAM" id="SignalP"/>
    </source>
</evidence>
<protein>
    <recommendedName>
        <fullName evidence="4">Adhesin domain-containing protein</fullName>
    </recommendedName>
</protein>
<proteinExistence type="predicted"/>
<dbReference type="AlphaFoldDB" id="A0A1J7C0L2"/>
<comment type="caution">
    <text evidence="2">The sequence shown here is derived from an EMBL/GenBank/DDBJ whole genome shotgun (WGS) entry which is preliminary data.</text>
</comment>
<dbReference type="PROSITE" id="PS51257">
    <property type="entry name" value="PROKAR_LIPOPROTEIN"/>
    <property type="match status" value="1"/>
</dbReference>
<feature type="chain" id="PRO_5039650305" description="Adhesin domain-containing protein" evidence="1">
    <location>
        <begin position="22"/>
        <end position="287"/>
    </location>
</feature>
<dbReference type="EMBL" id="MLCF01000004">
    <property type="protein sequence ID" value="OIV39249.1"/>
    <property type="molecule type" value="Genomic_DNA"/>
</dbReference>
<evidence type="ECO:0008006" key="4">
    <source>
        <dbReference type="Google" id="ProtNLM"/>
    </source>
</evidence>
<name>A0A1J7C0L2_9ACTN</name>
<organism evidence="2 3">
    <name type="scientific">Mangrovactinospora gilvigrisea</name>
    <dbReference type="NCBI Taxonomy" id="1428644"/>
    <lineage>
        <taxon>Bacteria</taxon>
        <taxon>Bacillati</taxon>
        <taxon>Actinomycetota</taxon>
        <taxon>Actinomycetes</taxon>
        <taxon>Kitasatosporales</taxon>
        <taxon>Streptomycetaceae</taxon>
        <taxon>Mangrovactinospora</taxon>
    </lineage>
</organism>
<evidence type="ECO:0000313" key="3">
    <source>
        <dbReference type="Proteomes" id="UP000243342"/>
    </source>
</evidence>
<feature type="signal peptide" evidence="1">
    <location>
        <begin position="1"/>
        <end position="21"/>
    </location>
</feature>
<dbReference type="Proteomes" id="UP000243342">
    <property type="component" value="Unassembled WGS sequence"/>
</dbReference>
<evidence type="ECO:0000313" key="2">
    <source>
        <dbReference type="EMBL" id="OIV39249.1"/>
    </source>
</evidence>
<gene>
    <name evidence="2" type="ORF">BIV57_01820</name>
</gene>
<sequence length="287" mass="30351">MRKMRAACAAGALAVGAGLLAGCSTTTDTNHKLFEFSGKELTIRTDSPVSVVPATGGQPLHVKETLKGTGKSKPDPSMSLRGDTLGLYGRCPRGTGKVELPCGATYVVALPPDVALTVRSNQQPVLVKDIRTDIDVQTSNQPITVENTAPGTSLRMVSSNGWLQGQGLRSSKVRATTSNKVVTLNFAAPPDQVRTKVSNDRATITVPRGGPDYRVTTHLDSYGKRCIEVPQNAKSDHTVDVTTTRGNARVFASTQVAAKPAWPAGAMDENMPDGCLNAAEKKVRGLK</sequence>
<dbReference type="RefSeq" id="WP_071654823.1">
    <property type="nucleotide sequence ID" value="NZ_MLCF01000004.1"/>
</dbReference>
<accession>A0A1J7C0L2</accession>
<keyword evidence="1" id="KW-0732">Signal</keyword>
<dbReference type="OrthoDB" id="5243271at2"/>